<dbReference type="EMBL" id="VXIV02000489">
    <property type="protein sequence ID" value="KAF6037992.1"/>
    <property type="molecule type" value="Genomic_DNA"/>
</dbReference>
<keyword evidence="2" id="KW-1185">Reference proteome</keyword>
<sequence>MAFITENIMQQKNEVLSEHQTECEPLLRLLDEYENDKGKNSVFINPLPSMIPCHIKDEELNQLSKR</sequence>
<dbReference type="OrthoDB" id="10254377at2759"/>
<dbReference type="AlphaFoldDB" id="A0A7J7KH41"/>
<organism evidence="1 2">
    <name type="scientific">Bugula neritina</name>
    <name type="common">Brown bryozoan</name>
    <name type="synonym">Sertularia neritina</name>
    <dbReference type="NCBI Taxonomy" id="10212"/>
    <lineage>
        <taxon>Eukaryota</taxon>
        <taxon>Metazoa</taxon>
        <taxon>Spiralia</taxon>
        <taxon>Lophotrochozoa</taxon>
        <taxon>Bryozoa</taxon>
        <taxon>Gymnolaemata</taxon>
        <taxon>Cheilostomatida</taxon>
        <taxon>Flustrina</taxon>
        <taxon>Buguloidea</taxon>
        <taxon>Bugulidae</taxon>
        <taxon>Bugula</taxon>
    </lineage>
</organism>
<name>A0A7J7KH41_BUGNE</name>
<accession>A0A7J7KH41</accession>
<proteinExistence type="predicted"/>
<gene>
    <name evidence="1" type="ORF">EB796_003704</name>
</gene>
<evidence type="ECO:0000313" key="1">
    <source>
        <dbReference type="EMBL" id="KAF6037992.1"/>
    </source>
</evidence>
<protein>
    <submittedName>
        <fullName evidence="1">Uncharacterized protein</fullName>
    </submittedName>
</protein>
<evidence type="ECO:0000313" key="2">
    <source>
        <dbReference type="Proteomes" id="UP000593567"/>
    </source>
</evidence>
<dbReference type="Proteomes" id="UP000593567">
    <property type="component" value="Unassembled WGS sequence"/>
</dbReference>
<reference evidence="1" key="1">
    <citation type="submission" date="2020-06" db="EMBL/GenBank/DDBJ databases">
        <title>Draft genome of Bugula neritina, a colonial animal packing powerful symbionts and potential medicines.</title>
        <authorList>
            <person name="Rayko M."/>
        </authorList>
    </citation>
    <scope>NUCLEOTIDE SEQUENCE [LARGE SCALE GENOMIC DNA]</scope>
    <source>
        <strain evidence="1">Kwan_BN1</strain>
    </source>
</reference>
<comment type="caution">
    <text evidence="1">The sequence shown here is derived from an EMBL/GenBank/DDBJ whole genome shotgun (WGS) entry which is preliminary data.</text>
</comment>